<accession>A0A0Z8EU76</accession>
<dbReference type="RefSeq" id="WP_044669443.1">
    <property type="nucleotide sequence ID" value="NZ_CEDJ01000003.1"/>
</dbReference>
<dbReference type="Proteomes" id="UP000073485">
    <property type="component" value="Unassembled WGS sequence"/>
</dbReference>
<reference evidence="1 2" key="1">
    <citation type="submission" date="2016-02" db="EMBL/GenBank/DDBJ databases">
        <authorList>
            <consortium name="Pathogen Informatics"/>
        </authorList>
    </citation>
    <scope>NUCLEOTIDE SEQUENCE [LARGE SCALE GENOMIC DNA]</scope>
    <source>
        <strain evidence="1 2">LSS48</strain>
    </source>
</reference>
<sequence>MKPYIICYDLNIPNQRYEDLYAAIESLGAYCKLQKSVWIVKTSKEPSQIYEILAKSIDKNDDIFIAELADSYYGWSHKENWDFLANHIF</sequence>
<dbReference type="AlphaFoldDB" id="A0A0Z8EU76"/>
<proteinExistence type="predicted"/>
<protein>
    <recommendedName>
        <fullName evidence="3">CRISPR associated protein Cas2</fullName>
    </recommendedName>
</protein>
<name>A0A0Z8EU76_STRSU</name>
<evidence type="ECO:0000313" key="2">
    <source>
        <dbReference type="Proteomes" id="UP000073485"/>
    </source>
</evidence>
<evidence type="ECO:0008006" key="3">
    <source>
        <dbReference type="Google" id="ProtNLM"/>
    </source>
</evidence>
<organism evidence="1 2">
    <name type="scientific">Streptococcus suis</name>
    <dbReference type="NCBI Taxonomy" id="1307"/>
    <lineage>
        <taxon>Bacteria</taxon>
        <taxon>Bacillati</taxon>
        <taxon>Bacillota</taxon>
        <taxon>Bacilli</taxon>
        <taxon>Lactobacillales</taxon>
        <taxon>Streptococcaceae</taxon>
        <taxon>Streptococcus</taxon>
    </lineage>
</organism>
<evidence type="ECO:0000313" key="1">
    <source>
        <dbReference type="EMBL" id="CYU68090.1"/>
    </source>
</evidence>
<dbReference type="SUPFAM" id="SSF143430">
    <property type="entry name" value="TTP0101/SSO1404-like"/>
    <property type="match status" value="1"/>
</dbReference>
<dbReference type="EMBL" id="FIGO01000004">
    <property type="protein sequence ID" value="CYU68090.1"/>
    <property type="molecule type" value="Genomic_DNA"/>
</dbReference>
<gene>
    <name evidence="1" type="ORF">ERS132410_00814</name>
</gene>